<gene>
    <name evidence="8" type="ORF">OIU84_021487</name>
</gene>
<reference evidence="8 9" key="1">
    <citation type="journal article" date="2023" name="Int. J. Mol. Sci.">
        <title>De Novo Assembly and Annotation of 11 Diverse Shrub Willow (Salix) Genomes Reveals Novel Gene Organization in Sex-Linked Regions.</title>
        <authorList>
            <person name="Hyden B."/>
            <person name="Feng K."/>
            <person name="Yates T.B."/>
            <person name="Jawdy S."/>
            <person name="Cereghino C."/>
            <person name="Smart L.B."/>
            <person name="Muchero W."/>
        </authorList>
    </citation>
    <scope>NUCLEOTIDE SEQUENCE [LARGE SCALE GENOMIC DNA]</scope>
    <source>
        <tissue evidence="8">Shoot tip</tissue>
    </source>
</reference>
<keyword evidence="9" id="KW-1185">Reference proteome</keyword>
<dbReference type="EMBL" id="JAPFFJ010000004">
    <property type="protein sequence ID" value="KAJ6430089.1"/>
    <property type="molecule type" value="Genomic_DNA"/>
</dbReference>
<dbReference type="SUPFAM" id="SSF82282">
    <property type="entry name" value="Homocysteine S-methyltransferase"/>
    <property type="match status" value="1"/>
</dbReference>
<evidence type="ECO:0000256" key="6">
    <source>
        <dbReference type="PROSITE-ProRule" id="PRU00333"/>
    </source>
</evidence>
<dbReference type="InterPro" id="IPR003726">
    <property type="entry name" value="HCY_dom"/>
</dbReference>
<dbReference type="PROSITE" id="PS50970">
    <property type="entry name" value="HCY"/>
    <property type="match status" value="1"/>
</dbReference>
<dbReference type="GO" id="GO:0033528">
    <property type="term" value="P:S-methylmethionine cycle"/>
    <property type="evidence" value="ECO:0007669"/>
    <property type="project" value="TreeGrafter"/>
</dbReference>
<dbReference type="PANTHER" id="PTHR46015">
    <property type="entry name" value="ZGC:172121"/>
    <property type="match status" value="1"/>
</dbReference>
<evidence type="ECO:0000313" key="9">
    <source>
        <dbReference type="Proteomes" id="UP001162972"/>
    </source>
</evidence>
<dbReference type="InterPro" id="IPR017226">
    <property type="entry name" value="BHMT-like"/>
</dbReference>
<protein>
    <recommendedName>
        <fullName evidence="7">Hcy-binding domain-containing protein</fullName>
    </recommendedName>
</protein>
<feature type="binding site" evidence="5 6">
    <location>
        <position position="171"/>
    </location>
    <ligand>
        <name>Zn(2+)</name>
        <dbReference type="ChEBI" id="CHEBI:29105"/>
    </ligand>
</feature>
<organism evidence="8 9">
    <name type="scientific">Salix udensis</name>
    <dbReference type="NCBI Taxonomy" id="889485"/>
    <lineage>
        <taxon>Eukaryota</taxon>
        <taxon>Viridiplantae</taxon>
        <taxon>Streptophyta</taxon>
        <taxon>Embryophyta</taxon>
        <taxon>Tracheophyta</taxon>
        <taxon>Spermatophyta</taxon>
        <taxon>Magnoliopsida</taxon>
        <taxon>eudicotyledons</taxon>
        <taxon>Gunneridae</taxon>
        <taxon>Pentapetalae</taxon>
        <taxon>rosids</taxon>
        <taxon>fabids</taxon>
        <taxon>Malpighiales</taxon>
        <taxon>Salicaceae</taxon>
        <taxon>Saliceae</taxon>
        <taxon>Salix</taxon>
    </lineage>
</organism>
<feature type="binding site" evidence="5 6">
    <location>
        <position position="240"/>
    </location>
    <ligand>
        <name>Zn(2+)</name>
        <dbReference type="ChEBI" id="CHEBI:29105"/>
    </ligand>
</feature>
<keyword evidence="2 6" id="KW-0808">Transferase</keyword>
<evidence type="ECO:0000259" key="7">
    <source>
        <dbReference type="PROSITE" id="PS50970"/>
    </source>
</evidence>
<dbReference type="GO" id="GO:0009086">
    <property type="term" value="P:methionine biosynthetic process"/>
    <property type="evidence" value="ECO:0007669"/>
    <property type="project" value="InterPro"/>
</dbReference>
<dbReference type="AlphaFoldDB" id="A0AAD6KUQ6"/>
<name>A0AAD6KUQ6_9ROSI</name>
<keyword evidence="1 6" id="KW-0489">Methyltransferase</keyword>
<evidence type="ECO:0000256" key="2">
    <source>
        <dbReference type="ARBA" id="ARBA00022679"/>
    </source>
</evidence>
<sequence>MTEYSCLIRQVHLDYLHAGASIIITASYQATIQGFVAKGLSEEEAELLLRRSVEIAFAASIGSYGAYLADGSEYSGKYGDAVTLKTLKDFHRRRLQILAKSGADLIAFETVPNKLEAKAYAELLEEEETNIPAWFSFNSKDGINVVSGDSILECASIADSCKRAVAVGINCTPPRFIHGLVLAIQKATSKPIVIYPNSGETYNAGLKQWTKSSGVVVDEDFVSYIGKWREAGASLFGGCCRTTPNTIRAISRVLSKCP</sequence>
<dbReference type="PIRSF" id="PIRSF037505">
    <property type="entry name" value="Betaine_HMT"/>
    <property type="match status" value="1"/>
</dbReference>
<proteinExistence type="predicted"/>
<dbReference type="PANTHER" id="PTHR46015:SF10">
    <property type="entry name" value="HOMOCYSTEINE S-METHYLTRANSFERASE 3"/>
    <property type="match status" value="1"/>
</dbReference>
<feature type="binding site" evidence="5 6">
    <location>
        <position position="239"/>
    </location>
    <ligand>
        <name>Zn(2+)</name>
        <dbReference type="ChEBI" id="CHEBI:29105"/>
    </ligand>
</feature>
<accession>A0AAD6KUQ6</accession>
<feature type="domain" description="Hcy-binding" evidence="7">
    <location>
        <begin position="1"/>
        <end position="254"/>
    </location>
</feature>
<keyword evidence="4 5" id="KW-0862">Zinc</keyword>
<dbReference type="Pfam" id="PF02574">
    <property type="entry name" value="S-methyl_trans"/>
    <property type="match status" value="1"/>
</dbReference>
<comment type="caution">
    <text evidence="8">The sequence shown here is derived from an EMBL/GenBank/DDBJ whole genome shotgun (WGS) entry which is preliminary data.</text>
</comment>
<dbReference type="GO" id="GO:0032259">
    <property type="term" value="P:methylation"/>
    <property type="evidence" value="ECO:0007669"/>
    <property type="project" value="UniProtKB-KW"/>
</dbReference>
<evidence type="ECO:0000313" key="8">
    <source>
        <dbReference type="EMBL" id="KAJ6430089.1"/>
    </source>
</evidence>
<dbReference type="GO" id="GO:0008898">
    <property type="term" value="F:S-adenosylmethionine-homocysteine S-methyltransferase activity"/>
    <property type="evidence" value="ECO:0007669"/>
    <property type="project" value="TreeGrafter"/>
</dbReference>
<evidence type="ECO:0000256" key="3">
    <source>
        <dbReference type="ARBA" id="ARBA00022723"/>
    </source>
</evidence>
<dbReference type="GO" id="GO:0008270">
    <property type="term" value="F:zinc ion binding"/>
    <property type="evidence" value="ECO:0007669"/>
    <property type="project" value="InterPro"/>
</dbReference>
<comment type="cofactor">
    <cofactor evidence="5">
        <name>Zn(2+)</name>
        <dbReference type="ChEBI" id="CHEBI:29105"/>
    </cofactor>
    <text evidence="5">Binds 1 zinc ion per subunit.</text>
</comment>
<dbReference type="Gene3D" id="3.20.20.330">
    <property type="entry name" value="Homocysteine-binding-like domain"/>
    <property type="match status" value="1"/>
</dbReference>
<evidence type="ECO:0000256" key="4">
    <source>
        <dbReference type="ARBA" id="ARBA00022833"/>
    </source>
</evidence>
<dbReference type="Proteomes" id="UP001162972">
    <property type="component" value="Chromosome 8"/>
</dbReference>
<dbReference type="InterPro" id="IPR036589">
    <property type="entry name" value="HCY_dom_sf"/>
</dbReference>
<dbReference type="NCBIfam" id="NF007020">
    <property type="entry name" value="PRK09485.1"/>
    <property type="match status" value="1"/>
</dbReference>
<dbReference type="InterPro" id="IPR051486">
    <property type="entry name" value="Hcy_S-methyltransferase"/>
</dbReference>
<evidence type="ECO:0000256" key="5">
    <source>
        <dbReference type="PIRSR" id="PIRSR037505-2"/>
    </source>
</evidence>
<evidence type="ECO:0000256" key="1">
    <source>
        <dbReference type="ARBA" id="ARBA00022603"/>
    </source>
</evidence>
<keyword evidence="3 5" id="KW-0479">Metal-binding</keyword>